<proteinExistence type="inferred from homology"/>
<evidence type="ECO:0000256" key="13">
    <source>
        <dbReference type="PIRSR" id="PIRSR602403-1"/>
    </source>
</evidence>
<dbReference type="SUPFAM" id="SSF48264">
    <property type="entry name" value="Cytochrome P450"/>
    <property type="match status" value="1"/>
</dbReference>
<comment type="caution">
    <text evidence="16">The sequence shown here is derived from an EMBL/GenBank/DDBJ whole genome shotgun (WGS) entry which is preliminary data.</text>
</comment>
<reference evidence="16" key="1">
    <citation type="submission" date="2023-06" db="EMBL/GenBank/DDBJ databases">
        <authorList>
            <consortium name="Lawrence Berkeley National Laboratory"/>
            <person name="Ahrendt S."/>
            <person name="Sahu N."/>
            <person name="Indic B."/>
            <person name="Wong-Bajracharya J."/>
            <person name="Merenyi Z."/>
            <person name="Ke H.-M."/>
            <person name="Monk M."/>
            <person name="Kocsube S."/>
            <person name="Drula E."/>
            <person name="Lipzen A."/>
            <person name="Balint B."/>
            <person name="Henrissat B."/>
            <person name="Andreopoulos B."/>
            <person name="Martin F.M."/>
            <person name="Harder C.B."/>
            <person name="Rigling D."/>
            <person name="Ford K.L."/>
            <person name="Foster G.D."/>
            <person name="Pangilinan J."/>
            <person name="Papanicolaou A."/>
            <person name="Barry K."/>
            <person name="LaButti K."/>
            <person name="Viragh M."/>
            <person name="Koriabine M."/>
            <person name="Yan M."/>
            <person name="Riley R."/>
            <person name="Champramary S."/>
            <person name="Plett K.L."/>
            <person name="Tsai I.J."/>
            <person name="Slot J."/>
            <person name="Sipos G."/>
            <person name="Plett J."/>
            <person name="Nagy L.G."/>
            <person name="Grigoriev I.V."/>
        </authorList>
    </citation>
    <scope>NUCLEOTIDE SEQUENCE</scope>
    <source>
        <strain evidence="16">CCBAS 213</strain>
    </source>
</reference>
<comment type="similarity">
    <text evidence="4 14">Belongs to the cytochrome P450 family.</text>
</comment>
<dbReference type="InterPro" id="IPR036396">
    <property type="entry name" value="Cyt_P450_sf"/>
</dbReference>
<dbReference type="Gene3D" id="1.10.630.10">
    <property type="entry name" value="Cytochrome P450"/>
    <property type="match status" value="1"/>
</dbReference>
<evidence type="ECO:0000256" key="6">
    <source>
        <dbReference type="ARBA" id="ARBA00022692"/>
    </source>
</evidence>
<keyword evidence="17" id="KW-1185">Reference proteome</keyword>
<dbReference type="InterPro" id="IPR001128">
    <property type="entry name" value="Cyt_P450"/>
</dbReference>
<keyword evidence="5 13" id="KW-0349">Heme</keyword>
<keyword evidence="11 14" id="KW-0503">Monooxygenase</keyword>
<dbReference type="GO" id="GO:0016705">
    <property type="term" value="F:oxidoreductase activity, acting on paired donors, with incorporation or reduction of molecular oxygen"/>
    <property type="evidence" value="ECO:0007669"/>
    <property type="project" value="InterPro"/>
</dbReference>
<evidence type="ECO:0000256" key="15">
    <source>
        <dbReference type="SAM" id="SignalP"/>
    </source>
</evidence>
<evidence type="ECO:0000256" key="3">
    <source>
        <dbReference type="ARBA" id="ARBA00004721"/>
    </source>
</evidence>
<evidence type="ECO:0000256" key="1">
    <source>
        <dbReference type="ARBA" id="ARBA00001971"/>
    </source>
</evidence>
<dbReference type="EMBL" id="JAUEPS010000100">
    <property type="protein sequence ID" value="KAK0438178.1"/>
    <property type="molecule type" value="Genomic_DNA"/>
</dbReference>
<keyword evidence="9 14" id="KW-0560">Oxidoreductase</keyword>
<evidence type="ECO:0000313" key="17">
    <source>
        <dbReference type="Proteomes" id="UP001175211"/>
    </source>
</evidence>
<feature type="binding site" description="axial binding residue" evidence="13">
    <location>
        <position position="470"/>
    </location>
    <ligand>
        <name>heme</name>
        <dbReference type="ChEBI" id="CHEBI:30413"/>
    </ligand>
    <ligandPart>
        <name>Fe</name>
        <dbReference type="ChEBI" id="CHEBI:18248"/>
    </ligandPart>
</feature>
<keyword evidence="8" id="KW-1133">Transmembrane helix</keyword>
<dbReference type="GO" id="GO:0016020">
    <property type="term" value="C:membrane"/>
    <property type="evidence" value="ECO:0007669"/>
    <property type="project" value="UniProtKB-SubCell"/>
</dbReference>
<evidence type="ECO:0000256" key="9">
    <source>
        <dbReference type="ARBA" id="ARBA00023002"/>
    </source>
</evidence>
<evidence type="ECO:0000256" key="8">
    <source>
        <dbReference type="ARBA" id="ARBA00022989"/>
    </source>
</evidence>
<keyword evidence="7 13" id="KW-0479">Metal-binding</keyword>
<evidence type="ECO:0000256" key="7">
    <source>
        <dbReference type="ARBA" id="ARBA00022723"/>
    </source>
</evidence>
<comment type="pathway">
    <text evidence="3">Secondary metabolite biosynthesis; terpenoid biosynthesis.</text>
</comment>
<dbReference type="InterPro" id="IPR017972">
    <property type="entry name" value="Cyt_P450_CS"/>
</dbReference>
<name>A0AA39JCL1_ARMTA</name>
<dbReference type="RefSeq" id="XP_060322858.1">
    <property type="nucleotide sequence ID" value="XM_060478982.1"/>
</dbReference>
<dbReference type="Pfam" id="PF00067">
    <property type="entry name" value="p450"/>
    <property type="match status" value="1"/>
</dbReference>
<dbReference type="AlphaFoldDB" id="A0AA39JCL1"/>
<accession>A0AA39JCL1</accession>
<evidence type="ECO:0000256" key="14">
    <source>
        <dbReference type="RuleBase" id="RU000461"/>
    </source>
</evidence>
<dbReference type="PRINTS" id="PR00385">
    <property type="entry name" value="P450"/>
</dbReference>
<keyword evidence="12" id="KW-0472">Membrane</keyword>
<dbReference type="PANTHER" id="PTHR24305:SF166">
    <property type="entry name" value="CYTOCHROME P450 12A4, MITOCHONDRIAL-RELATED"/>
    <property type="match status" value="1"/>
</dbReference>
<comment type="cofactor">
    <cofactor evidence="1 13">
        <name>heme</name>
        <dbReference type="ChEBI" id="CHEBI:30413"/>
    </cofactor>
</comment>
<evidence type="ECO:0000256" key="11">
    <source>
        <dbReference type="ARBA" id="ARBA00023033"/>
    </source>
</evidence>
<keyword evidence="10 13" id="KW-0408">Iron</keyword>
<feature type="chain" id="PRO_5041365803" evidence="15">
    <location>
        <begin position="25"/>
        <end position="535"/>
    </location>
</feature>
<dbReference type="InterPro" id="IPR002403">
    <property type="entry name" value="Cyt_P450_E_grp-IV"/>
</dbReference>
<dbReference type="GO" id="GO:0005506">
    <property type="term" value="F:iron ion binding"/>
    <property type="evidence" value="ECO:0007669"/>
    <property type="project" value="InterPro"/>
</dbReference>
<protein>
    <submittedName>
        <fullName evidence="16">Cytochrome P450</fullName>
    </submittedName>
</protein>
<evidence type="ECO:0000256" key="10">
    <source>
        <dbReference type="ARBA" id="ARBA00023004"/>
    </source>
</evidence>
<sequence>MPSISYILIPFLLAFLLAVIRTRSKCKAVRNVRGPLRPSFLLGHEWMMRHRDHVGDLETQWLREYGPVYRIGGCFGQDVLVLSDPRALQYVFHTSGYRFPKTSDALRQSDAFFGPGLVTVHGITHQRQRKIMNPAFSASQLRQFLPLFQTFASRLTDKIKTEIQDNAAGSVVDVLQWTSKLLSDISFHALEGEGGASELRDALRNIFSEGSSSLSRLDILYGSLWRMLPDFVLRILELLPARDVLRPLRFRDTSQRIAREIFRKQVDVVANDMNTAERDIVNVLALSYLTEEPSKRMSDEEIYSQLSTFTLAGHDTTATTTAWILYELSRHPHIQSQIREEILQTRERCQGDLTSNDYDSMPLLNAVIKETLRIHPFVTTLIRLAAQDDVIPLSEPIIALDGSVMSDIPIPKGQTIVASLIHLQPVLPSVWGHDADVWNPDRFLNLPRSKQTSLGVYANLMSFSAGIRACIGWRFAIMEVQNVITELLSSFEFSPSEEGLELQHAPGAQTLTPVVKGRAQEGEQVPLRVTLLSKE</sequence>
<dbReference type="Proteomes" id="UP001175211">
    <property type="component" value="Unassembled WGS sequence"/>
</dbReference>
<dbReference type="InterPro" id="IPR050121">
    <property type="entry name" value="Cytochrome_P450_monoxygenase"/>
</dbReference>
<dbReference type="PRINTS" id="PR00465">
    <property type="entry name" value="EP450IV"/>
</dbReference>
<organism evidence="16 17">
    <name type="scientific">Armillaria tabescens</name>
    <name type="common">Ringless honey mushroom</name>
    <name type="synonym">Agaricus tabescens</name>
    <dbReference type="NCBI Taxonomy" id="1929756"/>
    <lineage>
        <taxon>Eukaryota</taxon>
        <taxon>Fungi</taxon>
        <taxon>Dikarya</taxon>
        <taxon>Basidiomycota</taxon>
        <taxon>Agaricomycotina</taxon>
        <taxon>Agaricomycetes</taxon>
        <taxon>Agaricomycetidae</taxon>
        <taxon>Agaricales</taxon>
        <taxon>Marasmiineae</taxon>
        <taxon>Physalacriaceae</taxon>
        <taxon>Desarmillaria</taxon>
    </lineage>
</organism>
<comment type="subcellular location">
    <subcellularLocation>
        <location evidence="2">Membrane</location>
    </subcellularLocation>
</comment>
<evidence type="ECO:0000256" key="5">
    <source>
        <dbReference type="ARBA" id="ARBA00022617"/>
    </source>
</evidence>
<evidence type="ECO:0000256" key="4">
    <source>
        <dbReference type="ARBA" id="ARBA00010617"/>
    </source>
</evidence>
<dbReference type="GO" id="GO:0020037">
    <property type="term" value="F:heme binding"/>
    <property type="evidence" value="ECO:0007669"/>
    <property type="project" value="InterPro"/>
</dbReference>
<keyword evidence="15" id="KW-0732">Signal</keyword>
<evidence type="ECO:0000256" key="12">
    <source>
        <dbReference type="ARBA" id="ARBA00023136"/>
    </source>
</evidence>
<dbReference type="PANTHER" id="PTHR24305">
    <property type="entry name" value="CYTOCHROME P450"/>
    <property type="match status" value="1"/>
</dbReference>
<evidence type="ECO:0000256" key="2">
    <source>
        <dbReference type="ARBA" id="ARBA00004370"/>
    </source>
</evidence>
<evidence type="ECO:0000313" key="16">
    <source>
        <dbReference type="EMBL" id="KAK0438178.1"/>
    </source>
</evidence>
<dbReference type="GO" id="GO:0004497">
    <property type="term" value="F:monooxygenase activity"/>
    <property type="evidence" value="ECO:0007669"/>
    <property type="project" value="UniProtKB-KW"/>
</dbReference>
<dbReference type="PROSITE" id="PS00086">
    <property type="entry name" value="CYTOCHROME_P450"/>
    <property type="match status" value="1"/>
</dbReference>
<dbReference type="GeneID" id="85362530"/>
<feature type="signal peptide" evidence="15">
    <location>
        <begin position="1"/>
        <end position="24"/>
    </location>
</feature>
<gene>
    <name evidence="16" type="ORF">EV420DRAFT_1666379</name>
</gene>
<keyword evidence="6" id="KW-0812">Transmembrane</keyword>